<gene>
    <name evidence="1" type="ORF">GCM10011521_06000</name>
</gene>
<evidence type="ECO:0000313" key="1">
    <source>
        <dbReference type="EMBL" id="GGA70698.1"/>
    </source>
</evidence>
<evidence type="ECO:0000313" key="2">
    <source>
        <dbReference type="Proteomes" id="UP000623419"/>
    </source>
</evidence>
<dbReference type="PROSITE" id="PS51257">
    <property type="entry name" value="PROKAR_LIPOPROTEIN"/>
    <property type="match status" value="1"/>
</dbReference>
<accession>A0ABQ1HE91</accession>
<reference evidence="2" key="1">
    <citation type="journal article" date="2019" name="Int. J. Syst. Evol. Microbiol.">
        <title>The Global Catalogue of Microorganisms (GCM) 10K type strain sequencing project: providing services to taxonomists for standard genome sequencing and annotation.</title>
        <authorList>
            <consortium name="The Broad Institute Genomics Platform"/>
            <consortium name="The Broad Institute Genome Sequencing Center for Infectious Disease"/>
            <person name="Wu L."/>
            <person name="Ma J."/>
        </authorList>
    </citation>
    <scope>NUCLEOTIDE SEQUENCE [LARGE SCALE GENOMIC DNA]</scope>
    <source>
        <strain evidence="2">CGMCC 1.15905</strain>
    </source>
</reference>
<organism evidence="1 2">
    <name type="scientific">Arenimonas soli</name>
    <dbReference type="NCBI Taxonomy" id="2269504"/>
    <lineage>
        <taxon>Bacteria</taxon>
        <taxon>Pseudomonadati</taxon>
        <taxon>Pseudomonadota</taxon>
        <taxon>Gammaproteobacteria</taxon>
        <taxon>Lysobacterales</taxon>
        <taxon>Lysobacteraceae</taxon>
        <taxon>Arenimonas</taxon>
    </lineage>
</organism>
<name>A0ABQ1HE91_9GAMM</name>
<dbReference type="Proteomes" id="UP000623419">
    <property type="component" value="Unassembled WGS sequence"/>
</dbReference>
<proteinExistence type="predicted"/>
<dbReference type="EMBL" id="BMKC01000001">
    <property type="protein sequence ID" value="GGA70698.1"/>
    <property type="molecule type" value="Genomic_DNA"/>
</dbReference>
<comment type="caution">
    <text evidence="1">The sequence shown here is derived from an EMBL/GenBank/DDBJ whole genome shotgun (WGS) entry which is preliminary data.</text>
</comment>
<keyword evidence="2" id="KW-1185">Reference proteome</keyword>
<sequence>MMKAADIDAPEGAGVVPTYAPLVLACAKHGIGKTTAFQLAKEGKLNTFKIGSRTFVMLDSLAQLPVALAKQANTAHG</sequence>
<protein>
    <recommendedName>
        <fullName evidence="3">DNA-binding protein</fullName>
    </recommendedName>
</protein>
<evidence type="ECO:0008006" key="3">
    <source>
        <dbReference type="Google" id="ProtNLM"/>
    </source>
</evidence>